<accession>A0ABU9XXR4</accession>
<evidence type="ECO:0000313" key="3">
    <source>
        <dbReference type="Proteomes" id="UP001419910"/>
    </source>
</evidence>
<keyword evidence="1" id="KW-0732">Signal</keyword>
<sequence length="88" mass="10452">MKLFTLISAGLVAVAAIAPAAASAQMQTHERHDKVVRTTTTVRTDGERHDTMRNDRHHGWRDRHHTRRVCKMEWRHHHRVRICRTVRW</sequence>
<feature type="chain" id="PRO_5045845965" evidence="1">
    <location>
        <begin position="25"/>
        <end position="88"/>
    </location>
</feature>
<evidence type="ECO:0000256" key="1">
    <source>
        <dbReference type="SAM" id="SignalP"/>
    </source>
</evidence>
<dbReference type="RefSeq" id="WP_343887950.1">
    <property type="nucleotide sequence ID" value="NZ_BAAAEH010000005.1"/>
</dbReference>
<gene>
    <name evidence="2" type="ORF">ABC974_01715</name>
</gene>
<dbReference type="EMBL" id="JBDIME010000001">
    <property type="protein sequence ID" value="MEN2788329.1"/>
    <property type="molecule type" value="Genomic_DNA"/>
</dbReference>
<reference evidence="2 3" key="1">
    <citation type="submission" date="2024-05" db="EMBL/GenBank/DDBJ databases">
        <authorList>
            <person name="Liu Q."/>
            <person name="Xin Y.-H."/>
        </authorList>
    </citation>
    <scope>NUCLEOTIDE SEQUENCE [LARGE SCALE GENOMIC DNA]</scope>
    <source>
        <strain evidence="2 3">CGMCC 1.10181</strain>
    </source>
</reference>
<organism evidence="2 3">
    <name type="scientific">Sphingomonas oligophenolica</name>
    <dbReference type="NCBI Taxonomy" id="301154"/>
    <lineage>
        <taxon>Bacteria</taxon>
        <taxon>Pseudomonadati</taxon>
        <taxon>Pseudomonadota</taxon>
        <taxon>Alphaproteobacteria</taxon>
        <taxon>Sphingomonadales</taxon>
        <taxon>Sphingomonadaceae</taxon>
        <taxon>Sphingomonas</taxon>
    </lineage>
</organism>
<comment type="caution">
    <text evidence="2">The sequence shown here is derived from an EMBL/GenBank/DDBJ whole genome shotgun (WGS) entry which is preliminary data.</text>
</comment>
<protein>
    <submittedName>
        <fullName evidence="2">Uncharacterized protein</fullName>
    </submittedName>
</protein>
<evidence type="ECO:0000313" key="2">
    <source>
        <dbReference type="EMBL" id="MEN2788329.1"/>
    </source>
</evidence>
<proteinExistence type="predicted"/>
<keyword evidence="3" id="KW-1185">Reference proteome</keyword>
<dbReference type="Proteomes" id="UP001419910">
    <property type="component" value="Unassembled WGS sequence"/>
</dbReference>
<feature type="signal peptide" evidence="1">
    <location>
        <begin position="1"/>
        <end position="24"/>
    </location>
</feature>
<name>A0ABU9XXR4_9SPHN</name>